<reference evidence="5" key="1">
    <citation type="journal article" date="2020" name="mSystems">
        <title>Genome- and Community-Level Interaction Insights into Carbon Utilization and Element Cycling Functions of Hydrothermarchaeota in Hydrothermal Sediment.</title>
        <authorList>
            <person name="Zhou Z."/>
            <person name="Liu Y."/>
            <person name="Xu W."/>
            <person name="Pan J."/>
            <person name="Luo Z.H."/>
            <person name="Li M."/>
        </authorList>
    </citation>
    <scope>NUCLEOTIDE SEQUENCE [LARGE SCALE GENOMIC DNA]</scope>
    <source>
        <strain evidence="5">SpSt-1233</strain>
    </source>
</reference>
<evidence type="ECO:0000256" key="3">
    <source>
        <dbReference type="ARBA" id="ARBA00022729"/>
    </source>
</evidence>
<dbReference type="AlphaFoldDB" id="A0A7V2AU39"/>
<dbReference type="Gene3D" id="3.90.76.10">
    <property type="entry name" value="Dipeptide-binding Protein, Domain 1"/>
    <property type="match status" value="1"/>
</dbReference>
<dbReference type="Proteomes" id="UP000886069">
    <property type="component" value="Unassembled WGS sequence"/>
</dbReference>
<dbReference type="CDD" id="cd08514">
    <property type="entry name" value="PBP2_AppA_like"/>
    <property type="match status" value="1"/>
</dbReference>
<evidence type="ECO:0000259" key="4">
    <source>
        <dbReference type="Pfam" id="PF00496"/>
    </source>
</evidence>
<name>A0A7V2AU39_UNCEI</name>
<dbReference type="SUPFAM" id="SSF53850">
    <property type="entry name" value="Periplasmic binding protein-like II"/>
    <property type="match status" value="1"/>
</dbReference>
<feature type="non-terminal residue" evidence="5">
    <location>
        <position position="1"/>
    </location>
</feature>
<comment type="similarity">
    <text evidence="1">Belongs to the bacterial solute-binding protein 5 family.</text>
</comment>
<dbReference type="PANTHER" id="PTHR30290:SF9">
    <property type="entry name" value="OLIGOPEPTIDE-BINDING PROTEIN APPA"/>
    <property type="match status" value="1"/>
</dbReference>
<dbReference type="InterPro" id="IPR000914">
    <property type="entry name" value="SBP_5_dom"/>
</dbReference>
<comment type="caution">
    <text evidence="5">The sequence shown here is derived from an EMBL/GenBank/DDBJ whole genome shotgun (WGS) entry which is preliminary data.</text>
</comment>
<evidence type="ECO:0000313" key="5">
    <source>
        <dbReference type="EMBL" id="HER43272.1"/>
    </source>
</evidence>
<accession>A0A7V2AU39</accession>
<dbReference type="Gene3D" id="3.10.105.10">
    <property type="entry name" value="Dipeptide-binding Protein, Domain 3"/>
    <property type="match status" value="1"/>
</dbReference>
<keyword evidence="3" id="KW-0732">Signal</keyword>
<dbReference type="GO" id="GO:1904680">
    <property type="term" value="F:peptide transmembrane transporter activity"/>
    <property type="evidence" value="ECO:0007669"/>
    <property type="project" value="TreeGrafter"/>
</dbReference>
<keyword evidence="2" id="KW-0813">Transport</keyword>
<dbReference type="InterPro" id="IPR039424">
    <property type="entry name" value="SBP_5"/>
</dbReference>
<evidence type="ECO:0000256" key="1">
    <source>
        <dbReference type="ARBA" id="ARBA00005695"/>
    </source>
</evidence>
<organism evidence="5">
    <name type="scientific">Eiseniibacteriota bacterium</name>
    <dbReference type="NCBI Taxonomy" id="2212470"/>
    <lineage>
        <taxon>Bacteria</taxon>
        <taxon>Candidatus Eiseniibacteriota</taxon>
    </lineage>
</organism>
<feature type="domain" description="Solute-binding protein family 5" evidence="4">
    <location>
        <begin position="235"/>
        <end position="592"/>
    </location>
</feature>
<protein>
    <recommendedName>
        <fullName evidence="4">Solute-binding protein family 5 domain-containing protein</fullName>
    </recommendedName>
</protein>
<evidence type="ECO:0000256" key="2">
    <source>
        <dbReference type="ARBA" id="ARBA00022448"/>
    </source>
</evidence>
<proteinExistence type="inferred from homology"/>
<dbReference type="PANTHER" id="PTHR30290">
    <property type="entry name" value="PERIPLASMIC BINDING COMPONENT OF ABC TRANSPORTER"/>
    <property type="match status" value="1"/>
</dbReference>
<dbReference type="Gene3D" id="3.40.190.10">
    <property type="entry name" value="Periplasmic binding protein-like II"/>
    <property type="match status" value="1"/>
</dbReference>
<sequence>RHGAGDRLLVHRLAELDPDHRVSLDLDGAACWIMIDDIGRRRIAGGRARRIVVVAEETARSQSDGTHEQTCEERTERICTEHGFSSRGGSSGRRGALRHCAPADRIGAPRLTRPSARSKPPLSPYFPSVYRIDWYNARQRLYISSVDGKEKGNPMIRSKILHRLLICFSLLPLSLCAVSCGERGEPVSRGGTLIVGEISDFENLNPLATTDAHARDIYNLLFLSLLDEQPDFLTFEPRLAESYEFSGDRKTLTFHLRRDVFWSDGVQVTARDVEATFRAQKDPAVLWAGRHLKEHIERVEALDDWTVVYHFDAVYPYQLMDANDGPILPAHILEEVRPEEIRSIPIAEIPTNGPFRLEFWLRGQSLTLVSNDRYYERDKPYLEKVVFKIVPDQVTLLTQLKSGEIHCMESIPPGEISDLEERHPELRVFDFPTRAYNYVGWNGTKSLFRSRNVRRALTMAIDRKLIIDNLYYGFAEECTSPVVPIIWAYNPGIEPLPYDPERARKILADEGFMDRDGDGWLDRDGKRFEFDLITNYGNQIRIDTQIMVQEMLRAVGVKANPIALEWTVMLDRVKAGDFDAMVNAWRVGTKADLSPIWSCEARGSGGYNRVGYCNEAVDSLNAVASKTLDFDEAKRLFFEVQELIYEDQPYTFLYVPHALSALNRRFGGAEPDPIGMYHNLHEWYVTAE</sequence>
<dbReference type="GO" id="GO:0015833">
    <property type="term" value="P:peptide transport"/>
    <property type="evidence" value="ECO:0007669"/>
    <property type="project" value="TreeGrafter"/>
</dbReference>
<dbReference type="Pfam" id="PF00496">
    <property type="entry name" value="SBP_bac_5"/>
    <property type="match status" value="1"/>
</dbReference>
<gene>
    <name evidence="5" type="ORF">ENO08_02285</name>
</gene>
<dbReference type="EMBL" id="DSEC01000160">
    <property type="protein sequence ID" value="HER43272.1"/>
    <property type="molecule type" value="Genomic_DNA"/>
</dbReference>